<keyword evidence="3" id="KW-1185">Reference proteome</keyword>
<dbReference type="AlphaFoldDB" id="A0A317ZQW6"/>
<evidence type="ECO:0000313" key="3">
    <source>
        <dbReference type="Proteomes" id="UP000246722"/>
    </source>
</evidence>
<name>A0A317ZQW6_9MICO</name>
<protein>
    <recommendedName>
        <fullName evidence="1">Carboxymuconolactone decarboxylase-like domain-containing protein</fullName>
    </recommendedName>
</protein>
<comment type="caution">
    <text evidence="2">The sequence shown here is derived from an EMBL/GenBank/DDBJ whole genome shotgun (WGS) entry which is preliminary data.</text>
</comment>
<dbReference type="InterPro" id="IPR003779">
    <property type="entry name" value="CMD-like"/>
</dbReference>
<dbReference type="EMBL" id="QHLY01000012">
    <property type="protein sequence ID" value="PXA67154.1"/>
    <property type="molecule type" value="Genomic_DNA"/>
</dbReference>
<dbReference type="SUPFAM" id="SSF69118">
    <property type="entry name" value="AhpD-like"/>
    <property type="match status" value="1"/>
</dbReference>
<sequence>MKGVVVALDYVGRLRRLAISDSQAADQAAEAGWASSSLSPKTLALARLAALVAIGASEPSFGDLADAAVGAGASPDEIVDVLVGLRVVVGAPRIVAAAPKVALALGYDLDGVD</sequence>
<dbReference type="InterPro" id="IPR029032">
    <property type="entry name" value="AhpD-like"/>
</dbReference>
<reference evidence="2 3" key="1">
    <citation type="submission" date="2018-05" db="EMBL/GenBank/DDBJ databases">
        <title>Genetic diversity of glacier-inhabiting Cryobacterium bacteria in China and description of Cryobacterium mengkeensis sp. nov. and Arthrobacter glacialis sp. nov.</title>
        <authorList>
            <person name="Liu Q."/>
            <person name="Xin Y.-H."/>
        </authorList>
    </citation>
    <scope>NUCLEOTIDE SEQUENCE [LARGE SCALE GENOMIC DNA]</scope>
    <source>
        <strain evidence="2 3">SK-1</strain>
    </source>
</reference>
<feature type="domain" description="Carboxymuconolactone decarboxylase-like" evidence="1">
    <location>
        <begin position="27"/>
        <end position="98"/>
    </location>
</feature>
<gene>
    <name evidence="2" type="ORF">CTB96_10355</name>
</gene>
<dbReference type="Pfam" id="PF02627">
    <property type="entry name" value="CMD"/>
    <property type="match status" value="1"/>
</dbReference>
<evidence type="ECO:0000313" key="2">
    <source>
        <dbReference type="EMBL" id="PXA67154.1"/>
    </source>
</evidence>
<organism evidence="2 3">
    <name type="scientific">Cryobacterium arcticum</name>
    <dbReference type="NCBI Taxonomy" id="670052"/>
    <lineage>
        <taxon>Bacteria</taxon>
        <taxon>Bacillati</taxon>
        <taxon>Actinomycetota</taxon>
        <taxon>Actinomycetes</taxon>
        <taxon>Micrococcales</taxon>
        <taxon>Microbacteriaceae</taxon>
        <taxon>Cryobacterium</taxon>
    </lineage>
</organism>
<proteinExistence type="predicted"/>
<dbReference type="GO" id="GO:0051920">
    <property type="term" value="F:peroxiredoxin activity"/>
    <property type="evidence" value="ECO:0007669"/>
    <property type="project" value="InterPro"/>
</dbReference>
<evidence type="ECO:0000259" key="1">
    <source>
        <dbReference type="Pfam" id="PF02627"/>
    </source>
</evidence>
<dbReference type="Gene3D" id="1.20.1290.10">
    <property type="entry name" value="AhpD-like"/>
    <property type="match status" value="1"/>
</dbReference>
<accession>A0A317ZQW6</accession>
<dbReference type="Proteomes" id="UP000246722">
    <property type="component" value="Unassembled WGS sequence"/>
</dbReference>